<accession>A0A7J7P623</accession>
<sequence>MWVRKTMTRTGCLCPLFILTILCLVSCLGRLRRNMGTISRVVFQSRAPYQNFSMCR</sequence>
<comment type="caution">
    <text evidence="1">The sequence shown here is derived from an EMBL/GenBank/DDBJ whole genome shotgun (WGS) entry which is preliminary data.</text>
</comment>
<keyword evidence="2" id="KW-1185">Reference proteome</keyword>
<proteinExistence type="predicted"/>
<dbReference type="AlphaFoldDB" id="A0A7J7P623"/>
<organism evidence="1 2">
    <name type="scientific">Kingdonia uniflora</name>
    <dbReference type="NCBI Taxonomy" id="39325"/>
    <lineage>
        <taxon>Eukaryota</taxon>
        <taxon>Viridiplantae</taxon>
        <taxon>Streptophyta</taxon>
        <taxon>Embryophyta</taxon>
        <taxon>Tracheophyta</taxon>
        <taxon>Spermatophyta</taxon>
        <taxon>Magnoliopsida</taxon>
        <taxon>Ranunculales</taxon>
        <taxon>Circaeasteraceae</taxon>
        <taxon>Kingdonia</taxon>
    </lineage>
</organism>
<reference evidence="1 2" key="1">
    <citation type="journal article" date="2020" name="IScience">
        <title>Genome Sequencing of the Endangered Kingdonia uniflora (Circaeasteraceae, Ranunculales) Reveals Potential Mechanisms of Evolutionary Specialization.</title>
        <authorList>
            <person name="Sun Y."/>
            <person name="Deng T."/>
            <person name="Zhang A."/>
            <person name="Moore M.J."/>
            <person name="Landis J.B."/>
            <person name="Lin N."/>
            <person name="Zhang H."/>
            <person name="Zhang X."/>
            <person name="Huang J."/>
            <person name="Zhang X."/>
            <person name="Sun H."/>
            <person name="Wang H."/>
        </authorList>
    </citation>
    <scope>NUCLEOTIDE SEQUENCE [LARGE SCALE GENOMIC DNA]</scope>
    <source>
        <strain evidence="1">TB1705</strain>
        <tissue evidence="1">Leaf</tissue>
    </source>
</reference>
<protein>
    <submittedName>
        <fullName evidence="1">Uncharacterized protein</fullName>
    </submittedName>
</protein>
<name>A0A7J7P623_9MAGN</name>
<dbReference type="EMBL" id="JACGCM010000250">
    <property type="protein sequence ID" value="KAF6174722.1"/>
    <property type="molecule type" value="Genomic_DNA"/>
</dbReference>
<dbReference type="Proteomes" id="UP000541444">
    <property type="component" value="Unassembled WGS sequence"/>
</dbReference>
<gene>
    <name evidence="1" type="ORF">GIB67_008777</name>
</gene>
<evidence type="ECO:0000313" key="1">
    <source>
        <dbReference type="EMBL" id="KAF6174722.1"/>
    </source>
</evidence>
<evidence type="ECO:0000313" key="2">
    <source>
        <dbReference type="Proteomes" id="UP000541444"/>
    </source>
</evidence>